<feature type="non-terminal residue" evidence="1">
    <location>
        <position position="492"/>
    </location>
</feature>
<dbReference type="AlphaFoldDB" id="A0A6F9I272"/>
<organism evidence="1">
    <name type="scientific">Campylobacter coli</name>
    <dbReference type="NCBI Taxonomy" id="195"/>
    <lineage>
        <taxon>Bacteria</taxon>
        <taxon>Pseudomonadati</taxon>
        <taxon>Campylobacterota</taxon>
        <taxon>Epsilonproteobacteria</taxon>
        <taxon>Campylobacterales</taxon>
        <taxon>Campylobacteraceae</taxon>
        <taxon>Campylobacter</taxon>
    </lineage>
</organism>
<protein>
    <recommendedName>
        <fullName evidence="2">Sugar transferase</fullName>
    </recommendedName>
</protein>
<evidence type="ECO:0008006" key="2">
    <source>
        <dbReference type="Google" id="ProtNLM"/>
    </source>
</evidence>
<name>A0A6F9I272_CAMCO</name>
<comment type="caution">
    <text evidence="1">The sequence shown here is derived from an EMBL/GenBank/DDBJ whole genome shotgun (WGS) entry which is preliminary data.</text>
</comment>
<gene>
    <name evidence="1" type="ORF">GJ265_08775</name>
</gene>
<proteinExistence type="predicted"/>
<accession>A0A6F9I272</accession>
<dbReference type="EMBL" id="AANIDH010000047">
    <property type="protein sequence ID" value="EDO8949350.1"/>
    <property type="molecule type" value="Genomic_DNA"/>
</dbReference>
<sequence>MIWKEEDLIDILKSDGSVYKNYENNSYFFDLQKEIKLEYIVLKLNNKTNIVNIKYSKDNLNFYSFDSELCEIKDNAMIFILSEKISVRYLRICIKKEELNQINLYVRKFPLLFIAARGDAFGSRIMALLNAIWLSKKLNCKFGFVWPNAFNVLGVKKNENVIIPSVLPEQSIFTKKFVSGYSYTKLLKSHPGSIFQYKAANKMSIDRLLEKPYSHDFGWYVSGGFIDIYLDGLQDGEYLTGLRNAWREIQFLPDFNNSIQKGLDEAEKLGEFVSIHIRCADLCYSDYRFNMIRNYKFKHIVTVEMALAIIDYELNHQNVLICGDDLALLDSLKKHYNQQPRKFKLYSMNDFVNKYTFKTNIEQMFFELYFRSKSSVIYSTKSTFGILPYLISNDSCLKHIYEFYNKRTYYEYIKNNIGKITVHDYQLAASYFILFILGIEIEVDANELYIYIRKSLSYDRLNITYQLFLFFTLLKKKKNYQAEKYICFLFKK</sequence>
<evidence type="ECO:0000313" key="1">
    <source>
        <dbReference type="EMBL" id="EDO8949350.1"/>
    </source>
</evidence>
<reference evidence="1" key="1">
    <citation type="submission" date="2019-11" db="EMBL/GenBank/DDBJ databases">
        <authorList>
            <consortium name="NARMS: The National Antimicrobial Resistance Monitoring System"/>
        </authorList>
    </citation>
    <scope>NUCLEOTIDE SEQUENCE</scope>
    <source>
        <strain evidence="1">FSIS31902808</strain>
    </source>
</reference>